<evidence type="ECO:0000313" key="5">
    <source>
        <dbReference type="Proteomes" id="UP000308230"/>
    </source>
</evidence>
<dbReference type="OrthoDB" id="9814200at2"/>
<name>A0A5R9F701_9BACL</name>
<dbReference type="AlphaFoldDB" id="A0A5R9F701"/>
<dbReference type="InterPro" id="IPR001647">
    <property type="entry name" value="HTH_TetR"/>
</dbReference>
<dbReference type="EMBL" id="SWLG01000004">
    <property type="protein sequence ID" value="TLS38289.1"/>
    <property type="molecule type" value="Genomic_DNA"/>
</dbReference>
<dbReference type="PROSITE" id="PS50977">
    <property type="entry name" value="HTH_TETR_2"/>
    <property type="match status" value="1"/>
</dbReference>
<organism evidence="4 5">
    <name type="scientific">Exobacillus caeni</name>
    <dbReference type="NCBI Taxonomy" id="2574798"/>
    <lineage>
        <taxon>Bacteria</taxon>
        <taxon>Bacillati</taxon>
        <taxon>Bacillota</taxon>
        <taxon>Bacilli</taxon>
        <taxon>Bacillales</taxon>
        <taxon>Guptibacillaceae</taxon>
        <taxon>Exobacillus</taxon>
    </lineage>
</organism>
<dbReference type="Gene3D" id="1.10.10.60">
    <property type="entry name" value="Homeodomain-like"/>
    <property type="match status" value="1"/>
</dbReference>
<feature type="DNA-binding region" description="H-T-H motif" evidence="2">
    <location>
        <begin position="22"/>
        <end position="41"/>
    </location>
</feature>
<dbReference type="PROSITE" id="PS01081">
    <property type="entry name" value="HTH_TETR_1"/>
    <property type="match status" value="1"/>
</dbReference>
<feature type="domain" description="HTH tetR-type" evidence="3">
    <location>
        <begin position="1"/>
        <end position="59"/>
    </location>
</feature>
<dbReference type="Pfam" id="PF17932">
    <property type="entry name" value="TetR_C_24"/>
    <property type="match status" value="1"/>
</dbReference>
<dbReference type="SUPFAM" id="SSF48498">
    <property type="entry name" value="Tetracyclin repressor-like, C-terminal domain"/>
    <property type="match status" value="1"/>
</dbReference>
<protein>
    <submittedName>
        <fullName evidence="4">TetR/AcrR family transcriptional regulator</fullName>
    </submittedName>
</protein>
<dbReference type="Pfam" id="PF00440">
    <property type="entry name" value="TetR_N"/>
    <property type="match status" value="1"/>
</dbReference>
<dbReference type="Proteomes" id="UP000308230">
    <property type="component" value="Unassembled WGS sequence"/>
</dbReference>
<evidence type="ECO:0000313" key="4">
    <source>
        <dbReference type="EMBL" id="TLS38289.1"/>
    </source>
</evidence>
<dbReference type="SUPFAM" id="SSF46689">
    <property type="entry name" value="Homeodomain-like"/>
    <property type="match status" value="1"/>
</dbReference>
<evidence type="ECO:0000256" key="2">
    <source>
        <dbReference type="PROSITE-ProRule" id="PRU00335"/>
    </source>
</evidence>
<evidence type="ECO:0000256" key="1">
    <source>
        <dbReference type="ARBA" id="ARBA00023125"/>
    </source>
</evidence>
<dbReference type="PRINTS" id="PR00455">
    <property type="entry name" value="HTHTETR"/>
</dbReference>
<dbReference type="InterPro" id="IPR009057">
    <property type="entry name" value="Homeodomain-like_sf"/>
</dbReference>
<dbReference type="PANTHER" id="PTHR43479:SF11">
    <property type="entry name" value="ACREF_ENVCD OPERON REPRESSOR-RELATED"/>
    <property type="match status" value="1"/>
</dbReference>
<evidence type="ECO:0000259" key="3">
    <source>
        <dbReference type="PROSITE" id="PS50977"/>
    </source>
</evidence>
<gene>
    <name evidence="4" type="ORF">FCL54_07115</name>
</gene>
<dbReference type="GO" id="GO:0003677">
    <property type="term" value="F:DNA binding"/>
    <property type="evidence" value="ECO:0007669"/>
    <property type="project" value="UniProtKB-UniRule"/>
</dbReference>
<keyword evidence="1 2" id="KW-0238">DNA-binding</keyword>
<comment type="caution">
    <text evidence="4">The sequence shown here is derived from an EMBL/GenBank/DDBJ whole genome shotgun (WGS) entry which is preliminary data.</text>
</comment>
<dbReference type="InterPro" id="IPR041490">
    <property type="entry name" value="KstR2_TetR_C"/>
</dbReference>
<keyword evidence="5" id="KW-1185">Reference proteome</keyword>
<accession>A0A5R9F701</accession>
<dbReference type="PANTHER" id="PTHR43479">
    <property type="entry name" value="ACREF/ENVCD OPERON REPRESSOR-RELATED"/>
    <property type="match status" value="1"/>
</dbReference>
<dbReference type="InterPro" id="IPR023772">
    <property type="entry name" value="DNA-bd_HTH_TetR-type_CS"/>
</dbReference>
<dbReference type="InterPro" id="IPR050624">
    <property type="entry name" value="HTH-type_Tx_Regulator"/>
</dbReference>
<dbReference type="InterPro" id="IPR036271">
    <property type="entry name" value="Tet_transcr_reg_TetR-rel_C_sf"/>
</dbReference>
<proteinExistence type="predicted"/>
<dbReference type="RefSeq" id="WP_138124770.1">
    <property type="nucleotide sequence ID" value="NZ_SWLG01000004.1"/>
</dbReference>
<reference evidence="4 5" key="1">
    <citation type="submission" date="2019-04" db="EMBL/GenBank/DDBJ databases">
        <title>Bacillus caeni sp. nov., a bacterium isolated from mangrove sediment.</title>
        <authorList>
            <person name="Huang H."/>
            <person name="Mo K."/>
            <person name="Hu Y."/>
        </authorList>
    </citation>
    <scope>NUCLEOTIDE SEQUENCE [LARGE SCALE GENOMIC DNA]</scope>
    <source>
        <strain evidence="4 5">HB172195</strain>
    </source>
</reference>
<sequence length="188" mass="21772">MKGKIIEKSLQLFETKGFSETSIQDIVDEMGVTKGTFYYYFKSKKQLLMDIHTMYISELLKMQTEIMNNSEKDAKEKIKGIVSILVKSIRTHGPSARVFFRELRHLDEKSLPEIIEKRDKVRYNLQKVIEDGIDSGELRSDLKPDIITFGILGMCNWSYSWFNPEGPASEEDVILTYVEMTLKGLLPY</sequence>
<dbReference type="Gene3D" id="1.10.357.10">
    <property type="entry name" value="Tetracycline Repressor, domain 2"/>
    <property type="match status" value="1"/>
</dbReference>